<accession>A0A4Q9Q3U6</accession>
<proteinExistence type="predicted"/>
<reference evidence="1 2" key="1">
    <citation type="submission" date="2019-01" db="EMBL/GenBank/DDBJ databases">
        <title>Draft genome sequences of three monokaryotic isolates of the white-rot basidiomycete fungus Dichomitus squalens.</title>
        <authorList>
            <consortium name="DOE Joint Genome Institute"/>
            <person name="Lopez S.C."/>
            <person name="Andreopoulos B."/>
            <person name="Pangilinan J."/>
            <person name="Lipzen A."/>
            <person name="Riley R."/>
            <person name="Ahrendt S."/>
            <person name="Ng V."/>
            <person name="Barry K."/>
            <person name="Daum C."/>
            <person name="Grigoriev I.V."/>
            <person name="Hilden K.S."/>
            <person name="Makela M.R."/>
            <person name="de Vries R.P."/>
        </authorList>
    </citation>
    <scope>NUCLEOTIDE SEQUENCE [LARGE SCALE GENOMIC DNA]</scope>
    <source>
        <strain evidence="1 2">CBS 464.89</strain>
    </source>
</reference>
<name>A0A4Q9Q3U6_9APHY</name>
<evidence type="ECO:0000313" key="2">
    <source>
        <dbReference type="Proteomes" id="UP000292082"/>
    </source>
</evidence>
<dbReference type="SUPFAM" id="SSF53474">
    <property type="entry name" value="alpha/beta-Hydrolases"/>
    <property type="match status" value="1"/>
</dbReference>
<organism evidence="1 2">
    <name type="scientific">Dichomitus squalens</name>
    <dbReference type="NCBI Taxonomy" id="114155"/>
    <lineage>
        <taxon>Eukaryota</taxon>
        <taxon>Fungi</taxon>
        <taxon>Dikarya</taxon>
        <taxon>Basidiomycota</taxon>
        <taxon>Agaricomycotina</taxon>
        <taxon>Agaricomycetes</taxon>
        <taxon>Polyporales</taxon>
        <taxon>Polyporaceae</taxon>
        <taxon>Dichomitus</taxon>
    </lineage>
</organism>
<dbReference type="EMBL" id="ML145096">
    <property type="protein sequence ID" value="TBU61839.1"/>
    <property type="molecule type" value="Genomic_DNA"/>
</dbReference>
<sequence length="366" mass="40582">MPTAPVDTRGSVLYFEDSGVPNGSTDYITLFMIHGTCFHSAGFRPIIPFATQSNIRLVLLNVHGYPGSTPYSDEELDRLEGSLEARKAELQARGSELAAFIRWFIITEKIPPISESSHGVLIGGLSVLAWSGGNGHSLCMFAHADRLAEDTRKLFDEYLRSLILYDPSSTAAGTPAPPALKSIRPDRSLPLEEQAIFFGTQASSFYPPFTLPDTIPETPSYAPRVALHEGPGAVDPKLQPTTSKMTTSELRSVMHVPIMERAQHVIWSPLLREVFRENVRRALYDCRHDDGTGAKKKILPAVRVHVVWCDMTLGEVAWAVANLNCEYKEAAPEARRPVEFHKLEGGNHFIHWEEPARFVGVLAKII</sequence>
<dbReference type="Gene3D" id="3.40.50.1820">
    <property type="entry name" value="alpha/beta hydrolase"/>
    <property type="match status" value="1"/>
</dbReference>
<evidence type="ECO:0000313" key="1">
    <source>
        <dbReference type="EMBL" id="TBU61839.1"/>
    </source>
</evidence>
<gene>
    <name evidence="1" type="ORF">BD310DRAFT_148110</name>
</gene>
<dbReference type="AlphaFoldDB" id="A0A4Q9Q3U6"/>
<keyword evidence="2" id="KW-1185">Reference proteome</keyword>
<dbReference type="InterPro" id="IPR029058">
    <property type="entry name" value="AB_hydrolase_fold"/>
</dbReference>
<protein>
    <submittedName>
        <fullName evidence="1">Uncharacterized protein</fullName>
    </submittedName>
</protein>
<dbReference type="Proteomes" id="UP000292082">
    <property type="component" value="Unassembled WGS sequence"/>
</dbReference>